<keyword evidence="3" id="KW-1185">Reference proteome</keyword>
<dbReference type="Proteomes" id="UP001212997">
    <property type="component" value="Unassembled WGS sequence"/>
</dbReference>
<proteinExistence type="predicted"/>
<dbReference type="EMBL" id="JANAWD010000258">
    <property type="protein sequence ID" value="KAJ3482753.1"/>
    <property type="molecule type" value="Genomic_DNA"/>
</dbReference>
<name>A0AAD5YDJ9_9APHY</name>
<accession>A0AAD5YDJ9</accession>
<organism evidence="2 3">
    <name type="scientific">Meripilus lineatus</name>
    <dbReference type="NCBI Taxonomy" id="2056292"/>
    <lineage>
        <taxon>Eukaryota</taxon>
        <taxon>Fungi</taxon>
        <taxon>Dikarya</taxon>
        <taxon>Basidiomycota</taxon>
        <taxon>Agaricomycotina</taxon>
        <taxon>Agaricomycetes</taxon>
        <taxon>Polyporales</taxon>
        <taxon>Meripilaceae</taxon>
        <taxon>Meripilus</taxon>
    </lineage>
</organism>
<protein>
    <submittedName>
        <fullName evidence="2">Uncharacterized protein</fullName>
    </submittedName>
</protein>
<gene>
    <name evidence="2" type="ORF">NLI96_g6770</name>
</gene>
<feature type="compositionally biased region" description="Polar residues" evidence="1">
    <location>
        <begin position="23"/>
        <end position="37"/>
    </location>
</feature>
<sequence>MFTGLYAHPEAPTIPLTYPKSGRPSTVPISTCPSPTSGPIKPSKGRSLQPMDRNHQGHSVDFTPLQDESVPLDNEGSSLIVQRNRLVSGSWILQMRMEGP</sequence>
<evidence type="ECO:0000313" key="2">
    <source>
        <dbReference type="EMBL" id="KAJ3482753.1"/>
    </source>
</evidence>
<evidence type="ECO:0000313" key="3">
    <source>
        <dbReference type="Proteomes" id="UP001212997"/>
    </source>
</evidence>
<dbReference type="AlphaFoldDB" id="A0AAD5YDJ9"/>
<evidence type="ECO:0000256" key="1">
    <source>
        <dbReference type="SAM" id="MobiDB-lite"/>
    </source>
</evidence>
<feature type="region of interest" description="Disordered" evidence="1">
    <location>
        <begin position="1"/>
        <end position="76"/>
    </location>
</feature>
<comment type="caution">
    <text evidence="2">The sequence shown here is derived from an EMBL/GenBank/DDBJ whole genome shotgun (WGS) entry which is preliminary data.</text>
</comment>
<reference evidence="2" key="1">
    <citation type="submission" date="2022-07" db="EMBL/GenBank/DDBJ databases">
        <title>Genome Sequence of Physisporinus lineatus.</title>
        <authorList>
            <person name="Buettner E."/>
        </authorList>
    </citation>
    <scope>NUCLEOTIDE SEQUENCE</scope>
    <source>
        <strain evidence="2">VT162</strain>
    </source>
</reference>